<dbReference type="SFLD" id="SFLDG01386">
    <property type="entry name" value="main_SPASM_domain-containing"/>
    <property type="match status" value="1"/>
</dbReference>
<dbReference type="GO" id="GO:0051539">
    <property type="term" value="F:4 iron, 4 sulfur cluster binding"/>
    <property type="evidence" value="ECO:0007669"/>
    <property type="project" value="UniProtKB-KW"/>
</dbReference>
<dbReference type="PANTHER" id="PTHR11228">
    <property type="entry name" value="RADICAL SAM DOMAIN PROTEIN"/>
    <property type="match status" value="1"/>
</dbReference>
<keyword evidence="2" id="KW-0004">4Fe-4S</keyword>
<dbReference type="CDD" id="cd21123">
    <property type="entry name" value="SPASM_MftC-like"/>
    <property type="match status" value="1"/>
</dbReference>
<dbReference type="InterPro" id="IPR058240">
    <property type="entry name" value="rSAM_sf"/>
</dbReference>
<dbReference type="SFLD" id="SFLDS00029">
    <property type="entry name" value="Radical_SAM"/>
    <property type="match status" value="1"/>
</dbReference>
<keyword evidence="9" id="KW-1185">Reference proteome</keyword>
<dbReference type="GO" id="GO:0003824">
    <property type="term" value="F:catalytic activity"/>
    <property type="evidence" value="ECO:0007669"/>
    <property type="project" value="InterPro"/>
</dbReference>
<dbReference type="Gene3D" id="3.20.20.70">
    <property type="entry name" value="Aldolase class I"/>
    <property type="match status" value="1"/>
</dbReference>
<dbReference type="InterPro" id="IPR017200">
    <property type="entry name" value="PqqE-like"/>
</dbReference>
<dbReference type="PANTHER" id="PTHR11228:SF34">
    <property type="entry name" value="TUNGSTEN-CONTAINING ALDEHYDE FERREDOXIN OXIDOREDUCTASE COFACTOR MODIFYING PROTEIN"/>
    <property type="match status" value="1"/>
</dbReference>
<evidence type="ECO:0000256" key="4">
    <source>
        <dbReference type="ARBA" id="ARBA00022723"/>
    </source>
</evidence>
<evidence type="ECO:0000256" key="2">
    <source>
        <dbReference type="ARBA" id="ARBA00022485"/>
    </source>
</evidence>
<proteinExistence type="predicted"/>
<evidence type="ECO:0000256" key="6">
    <source>
        <dbReference type="ARBA" id="ARBA00023014"/>
    </source>
</evidence>
<evidence type="ECO:0000259" key="7">
    <source>
        <dbReference type="PROSITE" id="PS51918"/>
    </source>
</evidence>
<evidence type="ECO:0000256" key="1">
    <source>
        <dbReference type="ARBA" id="ARBA00001966"/>
    </source>
</evidence>
<organism evidence="8 9">
    <name type="scientific">Sporolactobacillus putidus</name>
    <dbReference type="NCBI Taxonomy" id="492735"/>
    <lineage>
        <taxon>Bacteria</taxon>
        <taxon>Bacillati</taxon>
        <taxon>Bacillota</taxon>
        <taxon>Bacilli</taxon>
        <taxon>Bacillales</taxon>
        <taxon>Sporolactobacillaceae</taxon>
        <taxon>Sporolactobacillus</taxon>
    </lineage>
</organism>
<comment type="caution">
    <text evidence="8">The sequence shown here is derived from an EMBL/GenBank/DDBJ whole genome shotgun (WGS) entry which is preliminary data.</text>
</comment>
<dbReference type="SMART" id="SM00729">
    <property type="entry name" value="Elp3"/>
    <property type="match status" value="1"/>
</dbReference>
<dbReference type="InterPro" id="IPR050377">
    <property type="entry name" value="Radical_SAM_PqqE_MftC-like"/>
</dbReference>
<dbReference type="EMBL" id="BMOK01000019">
    <property type="protein sequence ID" value="GGL64421.1"/>
    <property type="molecule type" value="Genomic_DNA"/>
</dbReference>
<evidence type="ECO:0000313" key="8">
    <source>
        <dbReference type="EMBL" id="GGL64421.1"/>
    </source>
</evidence>
<keyword evidence="4" id="KW-0479">Metal-binding</keyword>
<protein>
    <submittedName>
        <fullName evidence="8">Radical SAM protein</fullName>
    </submittedName>
</protein>
<gene>
    <name evidence="8" type="ORF">GCM10007968_30390</name>
</gene>
<name>A0A917S8Z7_9BACL</name>
<dbReference type="GO" id="GO:0046872">
    <property type="term" value="F:metal ion binding"/>
    <property type="evidence" value="ECO:0007669"/>
    <property type="project" value="UniProtKB-KW"/>
</dbReference>
<evidence type="ECO:0000313" key="9">
    <source>
        <dbReference type="Proteomes" id="UP000654670"/>
    </source>
</evidence>
<dbReference type="InterPro" id="IPR013785">
    <property type="entry name" value="Aldolase_TIM"/>
</dbReference>
<dbReference type="Proteomes" id="UP000654670">
    <property type="component" value="Unassembled WGS sequence"/>
</dbReference>
<keyword evidence="6" id="KW-0411">Iron-sulfur</keyword>
<accession>A0A917S8Z7</accession>
<comment type="cofactor">
    <cofactor evidence="1">
        <name>[4Fe-4S] cluster</name>
        <dbReference type="ChEBI" id="CHEBI:49883"/>
    </cofactor>
</comment>
<dbReference type="InterPro" id="IPR006638">
    <property type="entry name" value="Elp3/MiaA/NifB-like_rSAM"/>
</dbReference>
<dbReference type="RefSeq" id="WP_373292392.1">
    <property type="nucleotide sequence ID" value="NZ_BMOK01000019.1"/>
</dbReference>
<sequence length="366" mass="41342">MMMVRDYNQDPFIVIWEVTRMCPFHCKHCRAAAQLHPYPGELSTEEGKGLIDQVYSMNNPLLVFSGGDPLMRDDLFELASYASGKGMRVSMTPSATPRVTKKAVLRSKEAGIARWAFSLDGPDAESHDDFRGVPGIFDRTMKGISYLNELGIKFQINTTVTKYNVDKLPEMAELMKACGVSVWTLFFLVPTGRGKELEPVTPEQHEEVLRWAFNLQERMPYIVSTTEAQFYRRVAFQENQRRRKLGMRPIGRPHDDLAKAPRGTNDGNGFVFISHTGDVQPSGFLPINCGNIRDTPLPDIYRNHPVFKALRDPDSTKGKCGVCEFRFICGGSRSRAYAVTGDYKAAEPYCIYIPKKHREGKETVNI</sequence>
<dbReference type="Pfam" id="PF04055">
    <property type="entry name" value="Radical_SAM"/>
    <property type="match status" value="1"/>
</dbReference>
<feature type="domain" description="Radical SAM core" evidence="7">
    <location>
        <begin position="8"/>
        <end position="218"/>
    </location>
</feature>
<dbReference type="PROSITE" id="PS51918">
    <property type="entry name" value="RADICAL_SAM"/>
    <property type="match status" value="1"/>
</dbReference>
<reference evidence="8" key="2">
    <citation type="submission" date="2020-09" db="EMBL/GenBank/DDBJ databases">
        <authorList>
            <person name="Sun Q."/>
            <person name="Ohkuma M."/>
        </authorList>
    </citation>
    <scope>NUCLEOTIDE SEQUENCE</scope>
    <source>
        <strain evidence="8">JCM 15325</strain>
    </source>
</reference>
<evidence type="ECO:0000256" key="3">
    <source>
        <dbReference type="ARBA" id="ARBA00022691"/>
    </source>
</evidence>
<dbReference type="AlphaFoldDB" id="A0A917S8Z7"/>
<dbReference type="SUPFAM" id="SSF102114">
    <property type="entry name" value="Radical SAM enzymes"/>
    <property type="match status" value="1"/>
</dbReference>
<dbReference type="NCBIfam" id="TIGR04053">
    <property type="entry name" value="TIGR04053 family radical SAM/SPASM domain-containing protein"/>
    <property type="match status" value="1"/>
</dbReference>
<reference evidence="8" key="1">
    <citation type="journal article" date="2014" name="Int. J. Syst. Evol. Microbiol.">
        <title>Complete genome sequence of Corynebacterium casei LMG S-19264T (=DSM 44701T), isolated from a smear-ripened cheese.</title>
        <authorList>
            <consortium name="US DOE Joint Genome Institute (JGI-PGF)"/>
            <person name="Walter F."/>
            <person name="Albersmeier A."/>
            <person name="Kalinowski J."/>
            <person name="Ruckert C."/>
        </authorList>
    </citation>
    <scope>NUCLEOTIDE SEQUENCE</scope>
    <source>
        <strain evidence="8">JCM 15325</strain>
    </source>
</reference>
<keyword evidence="5" id="KW-0408">Iron</keyword>
<dbReference type="PIRSF" id="PIRSF037420">
    <property type="entry name" value="PQQ_syn_pqqE"/>
    <property type="match status" value="1"/>
</dbReference>
<keyword evidence="3" id="KW-0949">S-adenosyl-L-methionine</keyword>
<dbReference type="CDD" id="cd01335">
    <property type="entry name" value="Radical_SAM"/>
    <property type="match status" value="1"/>
</dbReference>
<evidence type="ECO:0000256" key="5">
    <source>
        <dbReference type="ARBA" id="ARBA00023004"/>
    </source>
</evidence>
<dbReference type="InterPro" id="IPR007197">
    <property type="entry name" value="rSAM"/>
</dbReference>
<dbReference type="SFLD" id="SFLDG01067">
    <property type="entry name" value="SPASM/twitch_domain_containing"/>
    <property type="match status" value="1"/>
</dbReference>